<dbReference type="EMBL" id="JAGSOG010000086">
    <property type="protein sequence ID" value="MBR7835199.1"/>
    <property type="molecule type" value="Genomic_DNA"/>
</dbReference>
<dbReference type="Pfam" id="PF13489">
    <property type="entry name" value="Methyltransf_23"/>
    <property type="match status" value="1"/>
</dbReference>
<dbReference type="CDD" id="cd02440">
    <property type="entry name" value="AdoMet_MTases"/>
    <property type="match status" value="1"/>
</dbReference>
<dbReference type="SUPFAM" id="SSF53335">
    <property type="entry name" value="S-adenosyl-L-methionine-dependent methyltransferases"/>
    <property type="match status" value="1"/>
</dbReference>
<name>A0A941IPJ4_9ACTN</name>
<comment type="caution">
    <text evidence="1">The sequence shown here is derived from an EMBL/GenBank/DDBJ whole genome shotgun (WGS) entry which is preliminary data.</text>
</comment>
<dbReference type="GO" id="GO:0008168">
    <property type="term" value="F:methyltransferase activity"/>
    <property type="evidence" value="ECO:0007669"/>
    <property type="project" value="UniProtKB-KW"/>
</dbReference>
<evidence type="ECO:0000313" key="2">
    <source>
        <dbReference type="Proteomes" id="UP000675781"/>
    </source>
</evidence>
<keyword evidence="2" id="KW-1185">Reference proteome</keyword>
<dbReference type="Gene3D" id="3.40.50.150">
    <property type="entry name" value="Vaccinia Virus protein VP39"/>
    <property type="match status" value="1"/>
</dbReference>
<organism evidence="1 2">
    <name type="scientific">Actinospica durhamensis</name>
    <dbReference type="NCBI Taxonomy" id="1508375"/>
    <lineage>
        <taxon>Bacteria</taxon>
        <taxon>Bacillati</taxon>
        <taxon>Actinomycetota</taxon>
        <taxon>Actinomycetes</taxon>
        <taxon>Catenulisporales</taxon>
        <taxon>Actinospicaceae</taxon>
        <taxon>Actinospica</taxon>
    </lineage>
</organism>
<dbReference type="AlphaFoldDB" id="A0A941IPJ4"/>
<protein>
    <submittedName>
        <fullName evidence="1">Class I SAM-dependent methyltransferase</fullName>
    </submittedName>
</protein>
<keyword evidence="1" id="KW-0489">Methyltransferase</keyword>
<proteinExistence type="predicted"/>
<reference evidence="1" key="1">
    <citation type="submission" date="2021-04" db="EMBL/GenBank/DDBJ databases">
        <title>Genome based classification of Actinospica acidithermotolerans sp. nov., an actinobacterium isolated from an Indonesian hot spring.</title>
        <authorList>
            <person name="Kusuma A.B."/>
            <person name="Putra K.E."/>
            <person name="Nafisah S."/>
            <person name="Loh J."/>
            <person name="Nouioui I."/>
            <person name="Goodfellow M."/>
        </authorList>
    </citation>
    <scope>NUCLEOTIDE SEQUENCE</scope>
    <source>
        <strain evidence="1">CSCA 57</strain>
    </source>
</reference>
<dbReference type="InterPro" id="IPR029063">
    <property type="entry name" value="SAM-dependent_MTases_sf"/>
</dbReference>
<accession>A0A941IPJ4</accession>
<dbReference type="Proteomes" id="UP000675781">
    <property type="component" value="Unassembled WGS sequence"/>
</dbReference>
<gene>
    <name evidence="1" type="ORF">KDL01_18140</name>
</gene>
<evidence type="ECO:0000313" key="1">
    <source>
        <dbReference type="EMBL" id="MBR7835199.1"/>
    </source>
</evidence>
<sequence>MAASPVVANNTMNRERGLAGPNSYAKELGFDPYEFLAAREGAQAWLDLCCSSGKALIHAAGRFAAERPESAVTIVGIDLVDHFLSGPRPPGLELIAASAAGWSPRRSFDLITCVHGLHYVGDKLRVLDRAASWLAPDGLFVADFDPGSIRDGRGRSGARKVVAALRQAGWEYDTRRKRVSCTGPRALDLETAYLGADDAVGPNYTGQPAVASYYEWSHS</sequence>
<dbReference type="GO" id="GO:0032259">
    <property type="term" value="P:methylation"/>
    <property type="evidence" value="ECO:0007669"/>
    <property type="project" value="UniProtKB-KW"/>
</dbReference>
<keyword evidence="1" id="KW-0808">Transferase</keyword>